<accession>A0A5C6CYN0</accession>
<dbReference type="RefSeq" id="WP_146450402.1">
    <property type="nucleotide sequence ID" value="NZ_SJPS01000002.1"/>
</dbReference>
<feature type="signal peptide" evidence="1">
    <location>
        <begin position="1"/>
        <end position="36"/>
    </location>
</feature>
<evidence type="ECO:0000313" key="2">
    <source>
        <dbReference type="EMBL" id="TWU28704.1"/>
    </source>
</evidence>
<keyword evidence="1" id="KW-0732">Signal</keyword>
<name>A0A5C6CYN0_9BACT</name>
<sequence length="474" mass="50704" precursor="true">MNMKVKSLVACCLRKVPSACVLPVLLVLCLFSTLMAQPTYFEGFDDDGDGVRYNLDGRYFIRFPGLLFTTVPFEVPGVPIIAGWDTGDLLSDGTGAPARRATYFAEHQTGDITPGLGGSGNFLTDAGWDLTTAAVQWAANSTGNLNILYGVDELFPTAFDLELEARLTSVGHTVTKVRHEDLDSSTAGSFDLIFLNSSNAPPTTFDPGFGSLAVPIVTGLFHEAVALNLGDDRGDNTNGTTSLDIVDGSHPLAAGFPNGPLQVIEDVTDRQRLTIVTRGEIAAGAHVVAKTFDQMIEAPSDLIGFEGAGYLRVGRSNGAVPNQNEPRIFESMEIDLTGVTQPRLSLSLSATRGPNDSFVDDFIQIFGKSGGNPYQLIGELNSNLDGNLEALDGTVLTNEFQTLSFDIPTALGDSSDFMLKIETKLIPEARFSVGIDSLTISQIPEPTTIVMSFFAVAGVGAVRRVRRKEVPGQR</sequence>
<gene>
    <name evidence="2" type="ORF">Pla144_19960</name>
</gene>
<organism evidence="2 3">
    <name type="scientific">Bythopirellula polymerisocia</name>
    <dbReference type="NCBI Taxonomy" id="2528003"/>
    <lineage>
        <taxon>Bacteria</taxon>
        <taxon>Pseudomonadati</taxon>
        <taxon>Planctomycetota</taxon>
        <taxon>Planctomycetia</taxon>
        <taxon>Pirellulales</taxon>
        <taxon>Lacipirellulaceae</taxon>
        <taxon>Bythopirellula</taxon>
    </lineage>
</organism>
<keyword evidence="3" id="KW-1185">Reference proteome</keyword>
<comment type="caution">
    <text evidence="2">The sequence shown here is derived from an EMBL/GenBank/DDBJ whole genome shotgun (WGS) entry which is preliminary data.</text>
</comment>
<evidence type="ECO:0008006" key="4">
    <source>
        <dbReference type="Google" id="ProtNLM"/>
    </source>
</evidence>
<dbReference type="AlphaFoldDB" id="A0A5C6CYN0"/>
<evidence type="ECO:0000313" key="3">
    <source>
        <dbReference type="Proteomes" id="UP000318437"/>
    </source>
</evidence>
<feature type="chain" id="PRO_5023021537" description="PEP-CTERM protein-sorting domain-containing protein" evidence="1">
    <location>
        <begin position="37"/>
        <end position="474"/>
    </location>
</feature>
<proteinExistence type="predicted"/>
<dbReference type="Proteomes" id="UP000318437">
    <property type="component" value="Unassembled WGS sequence"/>
</dbReference>
<dbReference type="EMBL" id="SJPS01000002">
    <property type="protein sequence ID" value="TWU28704.1"/>
    <property type="molecule type" value="Genomic_DNA"/>
</dbReference>
<protein>
    <recommendedName>
        <fullName evidence="4">PEP-CTERM protein-sorting domain-containing protein</fullName>
    </recommendedName>
</protein>
<reference evidence="2 3" key="1">
    <citation type="submission" date="2019-02" db="EMBL/GenBank/DDBJ databases">
        <title>Deep-cultivation of Planctomycetes and their phenomic and genomic characterization uncovers novel biology.</title>
        <authorList>
            <person name="Wiegand S."/>
            <person name="Jogler M."/>
            <person name="Boedeker C."/>
            <person name="Pinto D."/>
            <person name="Vollmers J."/>
            <person name="Rivas-Marin E."/>
            <person name="Kohn T."/>
            <person name="Peeters S.H."/>
            <person name="Heuer A."/>
            <person name="Rast P."/>
            <person name="Oberbeckmann S."/>
            <person name="Bunk B."/>
            <person name="Jeske O."/>
            <person name="Meyerdierks A."/>
            <person name="Storesund J.E."/>
            <person name="Kallscheuer N."/>
            <person name="Luecker S."/>
            <person name="Lage O.M."/>
            <person name="Pohl T."/>
            <person name="Merkel B.J."/>
            <person name="Hornburger P."/>
            <person name="Mueller R.-W."/>
            <person name="Bruemmer F."/>
            <person name="Labrenz M."/>
            <person name="Spormann A.M."/>
            <person name="Op Den Camp H."/>
            <person name="Overmann J."/>
            <person name="Amann R."/>
            <person name="Jetten M.S.M."/>
            <person name="Mascher T."/>
            <person name="Medema M.H."/>
            <person name="Devos D.P."/>
            <person name="Kaster A.-K."/>
            <person name="Ovreas L."/>
            <person name="Rohde M."/>
            <person name="Galperin M.Y."/>
            <person name="Jogler C."/>
        </authorList>
    </citation>
    <scope>NUCLEOTIDE SEQUENCE [LARGE SCALE GENOMIC DNA]</scope>
    <source>
        <strain evidence="2 3">Pla144</strain>
    </source>
</reference>
<dbReference type="OrthoDB" id="7507091at2"/>
<evidence type="ECO:0000256" key="1">
    <source>
        <dbReference type="SAM" id="SignalP"/>
    </source>
</evidence>